<evidence type="ECO:0000313" key="2">
    <source>
        <dbReference type="Proteomes" id="UP001236369"/>
    </source>
</evidence>
<dbReference type="EMBL" id="JAUSVV010000023">
    <property type="protein sequence ID" value="MDQ0445204.1"/>
    <property type="molecule type" value="Genomic_DNA"/>
</dbReference>
<reference evidence="1 2" key="1">
    <citation type="submission" date="2023-07" db="EMBL/GenBank/DDBJ databases">
        <title>Genomic Encyclopedia of Type Strains, Phase IV (KMG-IV): sequencing the most valuable type-strain genomes for metagenomic binning, comparative biology and taxonomic classification.</title>
        <authorList>
            <person name="Goeker M."/>
        </authorList>
    </citation>
    <scope>NUCLEOTIDE SEQUENCE [LARGE SCALE GENOMIC DNA]</scope>
    <source>
        <strain evidence="1 2">DSM 19562</strain>
    </source>
</reference>
<gene>
    <name evidence="1" type="ORF">QO016_004731</name>
</gene>
<name>A0ABU0HS82_9HYPH</name>
<comment type="caution">
    <text evidence="1">The sequence shown here is derived from an EMBL/GenBank/DDBJ whole genome shotgun (WGS) entry which is preliminary data.</text>
</comment>
<keyword evidence="2" id="KW-1185">Reference proteome</keyword>
<organism evidence="1 2">
    <name type="scientific">Methylobacterium persicinum</name>
    <dbReference type="NCBI Taxonomy" id="374426"/>
    <lineage>
        <taxon>Bacteria</taxon>
        <taxon>Pseudomonadati</taxon>
        <taxon>Pseudomonadota</taxon>
        <taxon>Alphaproteobacteria</taxon>
        <taxon>Hyphomicrobiales</taxon>
        <taxon>Methylobacteriaceae</taxon>
        <taxon>Methylobacterium</taxon>
    </lineage>
</organism>
<proteinExistence type="predicted"/>
<sequence length="64" mass="6592">MTLPADIEAAIADLIMHAQEAGRTTGHAHALTAIARVSLETIIAAHLRGMAEMKAALEAQTSGA</sequence>
<protein>
    <recommendedName>
        <fullName evidence="3">DUF2732 domain-containing protein</fullName>
    </recommendedName>
</protein>
<accession>A0ABU0HS82</accession>
<evidence type="ECO:0008006" key="3">
    <source>
        <dbReference type="Google" id="ProtNLM"/>
    </source>
</evidence>
<dbReference type="RefSeq" id="WP_238248695.1">
    <property type="nucleotide sequence ID" value="NZ_BPQX01000021.1"/>
</dbReference>
<dbReference type="Proteomes" id="UP001236369">
    <property type="component" value="Unassembled WGS sequence"/>
</dbReference>
<evidence type="ECO:0000313" key="1">
    <source>
        <dbReference type="EMBL" id="MDQ0445204.1"/>
    </source>
</evidence>